<evidence type="ECO:0000313" key="1">
    <source>
        <dbReference type="EMBL" id="GGM06983.1"/>
    </source>
</evidence>
<organism evidence="1 2">
    <name type="scientific">Nakamurella endophytica</name>
    <dbReference type="NCBI Taxonomy" id="1748367"/>
    <lineage>
        <taxon>Bacteria</taxon>
        <taxon>Bacillati</taxon>
        <taxon>Actinomycetota</taxon>
        <taxon>Actinomycetes</taxon>
        <taxon>Nakamurellales</taxon>
        <taxon>Nakamurellaceae</taxon>
        <taxon>Nakamurella</taxon>
    </lineage>
</organism>
<dbReference type="RefSeq" id="WP_188942638.1">
    <property type="nucleotide sequence ID" value="NZ_BMNA01000005.1"/>
</dbReference>
<dbReference type="Pfam" id="PF14085">
    <property type="entry name" value="DUF4265"/>
    <property type="match status" value="1"/>
</dbReference>
<dbReference type="Proteomes" id="UP000655208">
    <property type="component" value="Unassembled WGS sequence"/>
</dbReference>
<keyword evidence="2" id="KW-1185">Reference proteome</keyword>
<reference evidence="1" key="1">
    <citation type="journal article" date="2014" name="Int. J. Syst. Evol. Microbiol.">
        <title>Complete genome sequence of Corynebacterium casei LMG S-19264T (=DSM 44701T), isolated from a smear-ripened cheese.</title>
        <authorList>
            <consortium name="US DOE Joint Genome Institute (JGI-PGF)"/>
            <person name="Walter F."/>
            <person name="Albersmeier A."/>
            <person name="Kalinowski J."/>
            <person name="Ruckert C."/>
        </authorList>
    </citation>
    <scope>NUCLEOTIDE SEQUENCE</scope>
    <source>
        <strain evidence="1">CGMCC 4.7308</strain>
    </source>
</reference>
<evidence type="ECO:0000313" key="2">
    <source>
        <dbReference type="Proteomes" id="UP000655208"/>
    </source>
</evidence>
<protein>
    <recommendedName>
        <fullName evidence="3">DUF4265 domain-containing protein</fullName>
    </recommendedName>
</protein>
<dbReference type="AlphaFoldDB" id="A0A917WIZ5"/>
<dbReference type="EMBL" id="BMNA01000005">
    <property type="protein sequence ID" value="GGM06983.1"/>
    <property type="molecule type" value="Genomic_DNA"/>
</dbReference>
<reference evidence="1" key="2">
    <citation type="submission" date="2020-09" db="EMBL/GenBank/DDBJ databases">
        <authorList>
            <person name="Sun Q."/>
            <person name="Zhou Y."/>
        </authorList>
    </citation>
    <scope>NUCLEOTIDE SEQUENCE</scope>
    <source>
        <strain evidence="1">CGMCC 4.7308</strain>
    </source>
</reference>
<name>A0A917WIZ5_9ACTN</name>
<evidence type="ECO:0008006" key="3">
    <source>
        <dbReference type="Google" id="ProtNLM"/>
    </source>
</evidence>
<accession>A0A917WIZ5</accession>
<sequence length="167" mass="17711">MSTHDPEVASTAVRQCGAQVTVLFQLRPDDDWPPFLAEPLTGRLVTPFLVEITAAPRYAQGVSRGDVVAVSMDGANFVGRHVRTPGGHATVHVVAATDAELAPVREVLVDLGATVETAGDVSMLVVDIPPHVELPAVERVLAAAVSMTCDYEISHARPARDRQAGSR</sequence>
<dbReference type="InterPro" id="IPR025361">
    <property type="entry name" value="DUF4265"/>
</dbReference>
<gene>
    <name evidence="1" type="ORF">GCM10011594_28770</name>
</gene>
<comment type="caution">
    <text evidence="1">The sequence shown here is derived from an EMBL/GenBank/DDBJ whole genome shotgun (WGS) entry which is preliminary data.</text>
</comment>
<proteinExistence type="predicted"/>